<dbReference type="AlphaFoldDB" id="A0AAD8YDN2"/>
<comment type="caution">
    <text evidence="2">The sequence shown here is derived from an EMBL/GenBank/DDBJ whole genome shotgun (WGS) entry which is preliminary data.</text>
</comment>
<evidence type="ECO:0000313" key="3">
    <source>
        <dbReference type="Proteomes" id="UP001224775"/>
    </source>
</evidence>
<dbReference type="EMBL" id="JATAAI010000007">
    <property type="protein sequence ID" value="KAK1744587.1"/>
    <property type="molecule type" value="Genomic_DNA"/>
</dbReference>
<sequence>IAWHIRWHIRWQIAWHIRRQIAWHIRRHIRRQIAWHIRRQIAWHIRRHNAWHIRGSLTLCTATNGGKKCECSSSKLHIVLVTDEAVAINRMLSRLFNK</sequence>
<dbReference type="EMBL" id="JATAAI010000007">
    <property type="protein sequence ID" value="KAK1744591.1"/>
    <property type="molecule type" value="Genomic_DNA"/>
</dbReference>
<feature type="non-terminal residue" evidence="2">
    <location>
        <position position="98"/>
    </location>
</feature>
<proteinExistence type="predicted"/>
<gene>
    <name evidence="1" type="ORF">QTG54_005120</name>
    <name evidence="2" type="ORF">QTG54_005124</name>
</gene>
<name>A0AAD8YDN2_9STRA</name>
<evidence type="ECO:0000313" key="2">
    <source>
        <dbReference type="EMBL" id="KAK1744591.1"/>
    </source>
</evidence>
<organism evidence="2 3">
    <name type="scientific">Skeletonema marinoi</name>
    <dbReference type="NCBI Taxonomy" id="267567"/>
    <lineage>
        <taxon>Eukaryota</taxon>
        <taxon>Sar</taxon>
        <taxon>Stramenopiles</taxon>
        <taxon>Ochrophyta</taxon>
        <taxon>Bacillariophyta</taxon>
        <taxon>Coscinodiscophyceae</taxon>
        <taxon>Thalassiosirophycidae</taxon>
        <taxon>Thalassiosirales</taxon>
        <taxon>Skeletonemataceae</taxon>
        <taxon>Skeletonema</taxon>
        <taxon>Skeletonema marinoi-dohrnii complex</taxon>
    </lineage>
</organism>
<keyword evidence="3" id="KW-1185">Reference proteome</keyword>
<accession>A0AAD8YDN2</accession>
<protein>
    <submittedName>
        <fullName evidence="2">Uncharacterized protein</fullName>
    </submittedName>
</protein>
<dbReference type="Proteomes" id="UP001224775">
    <property type="component" value="Unassembled WGS sequence"/>
</dbReference>
<evidence type="ECO:0000313" key="1">
    <source>
        <dbReference type="EMBL" id="KAK1744587.1"/>
    </source>
</evidence>
<reference evidence="2" key="1">
    <citation type="submission" date="2023-06" db="EMBL/GenBank/DDBJ databases">
        <title>Survivors Of The Sea: Transcriptome response of Skeletonema marinoi to long-term dormancy.</title>
        <authorList>
            <person name="Pinder M.I.M."/>
            <person name="Kourtchenko O."/>
            <person name="Robertson E.K."/>
            <person name="Larsson T."/>
            <person name="Maumus F."/>
            <person name="Osuna-Cruz C.M."/>
            <person name="Vancaester E."/>
            <person name="Stenow R."/>
            <person name="Vandepoele K."/>
            <person name="Ploug H."/>
            <person name="Bruchert V."/>
            <person name="Godhe A."/>
            <person name="Topel M."/>
        </authorList>
    </citation>
    <scope>NUCLEOTIDE SEQUENCE</scope>
    <source>
        <strain evidence="2">R05AC</strain>
    </source>
</reference>